<dbReference type="InterPro" id="IPR036271">
    <property type="entry name" value="Tet_transcr_reg_TetR-rel_C_sf"/>
</dbReference>
<keyword evidence="8" id="KW-1185">Reference proteome</keyword>
<accession>A0ABP9A6D2</accession>
<evidence type="ECO:0000313" key="7">
    <source>
        <dbReference type="EMBL" id="GAA4774705.1"/>
    </source>
</evidence>
<dbReference type="RefSeq" id="WP_345410671.1">
    <property type="nucleotide sequence ID" value="NZ_BAABHO010000002.1"/>
</dbReference>
<feature type="DNA-binding region" description="H-T-H motif" evidence="5">
    <location>
        <begin position="36"/>
        <end position="55"/>
    </location>
</feature>
<evidence type="ECO:0000256" key="5">
    <source>
        <dbReference type="PROSITE-ProRule" id="PRU00335"/>
    </source>
</evidence>
<organism evidence="7 8">
    <name type="scientific">Actinomycetospora chlora</name>
    <dbReference type="NCBI Taxonomy" id="663608"/>
    <lineage>
        <taxon>Bacteria</taxon>
        <taxon>Bacillati</taxon>
        <taxon>Actinomycetota</taxon>
        <taxon>Actinomycetes</taxon>
        <taxon>Pseudonocardiales</taxon>
        <taxon>Pseudonocardiaceae</taxon>
        <taxon>Actinomycetospora</taxon>
    </lineage>
</organism>
<name>A0ABP9A6D2_9PSEU</name>
<dbReference type="InterPro" id="IPR041490">
    <property type="entry name" value="KstR2_TetR_C"/>
</dbReference>
<proteinExistence type="predicted"/>
<evidence type="ECO:0000259" key="6">
    <source>
        <dbReference type="PROSITE" id="PS50977"/>
    </source>
</evidence>
<reference evidence="8" key="1">
    <citation type="journal article" date="2019" name="Int. J. Syst. Evol. Microbiol.">
        <title>The Global Catalogue of Microorganisms (GCM) 10K type strain sequencing project: providing services to taxonomists for standard genome sequencing and annotation.</title>
        <authorList>
            <consortium name="The Broad Institute Genomics Platform"/>
            <consortium name="The Broad Institute Genome Sequencing Center for Infectious Disease"/>
            <person name="Wu L."/>
            <person name="Ma J."/>
        </authorList>
    </citation>
    <scope>NUCLEOTIDE SEQUENCE [LARGE SCALE GENOMIC DNA]</scope>
    <source>
        <strain evidence="8">JCM 17979</strain>
    </source>
</reference>
<dbReference type="PANTHER" id="PTHR30055">
    <property type="entry name" value="HTH-TYPE TRANSCRIPTIONAL REGULATOR RUTR"/>
    <property type="match status" value="1"/>
</dbReference>
<feature type="domain" description="HTH tetR-type" evidence="6">
    <location>
        <begin position="13"/>
        <end position="73"/>
    </location>
</feature>
<keyword evidence="2" id="KW-0805">Transcription regulation</keyword>
<dbReference type="PANTHER" id="PTHR30055:SF175">
    <property type="entry name" value="HTH-TYPE TRANSCRIPTIONAL REPRESSOR KSTR2"/>
    <property type="match status" value="1"/>
</dbReference>
<keyword evidence="3 5" id="KW-0238">DNA-binding</keyword>
<dbReference type="Gene3D" id="1.10.357.10">
    <property type="entry name" value="Tetracycline Repressor, domain 2"/>
    <property type="match status" value="1"/>
</dbReference>
<dbReference type="InterPro" id="IPR050109">
    <property type="entry name" value="HTH-type_TetR-like_transc_reg"/>
</dbReference>
<dbReference type="SUPFAM" id="SSF48498">
    <property type="entry name" value="Tetracyclin repressor-like, C-terminal domain"/>
    <property type="match status" value="1"/>
</dbReference>
<evidence type="ECO:0000256" key="4">
    <source>
        <dbReference type="ARBA" id="ARBA00023163"/>
    </source>
</evidence>
<dbReference type="Pfam" id="PF00440">
    <property type="entry name" value="TetR_N"/>
    <property type="match status" value="1"/>
</dbReference>
<keyword evidence="4" id="KW-0804">Transcription</keyword>
<evidence type="ECO:0000256" key="1">
    <source>
        <dbReference type="ARBA" id="ARBA00022491"/>
    </source>
</evidence>
<sequence length="239" mass="26086">MTEPVVAPGRARGGRRDEILTTFTRHVAGRGYDRANFGDVAAELGMSKGTIVHHFGTKDRMLAEVQERYMRRRLDEAHAFLARLPAPEDRIAAFVHAGVRYSTDEPETTVAFQREVVRLTDEPGMETARAQRDAYRDLVVAVLAEGEESGAFLPGDARLRSLQMFGSLHWMWTWFDPRGRLAPGIVAAEFCRTLLRGLGVGEEALARAADPDGPVARCVADVCVSAPGSGGAAGGRPRR</sequence>
<keyword evidence="1" id="KW-0678">Repressor</keyword>
<dbReference type="Pfam" id="PF17932">
    <property type="entry name" value="TetR_C_24"/>
    <property type="match status" value="1"/>
</dbReference>
<dbReference type="InterPro" id="IPR001647">
    <property type="entry name" value="HTH_TetR"/>
</dbReference>
<evidence type="ECO:0000313" key="8">
    <source>
        <dbReference type="Proteomes" id="UP001500928"/>
    </source>
</evidence>
<dbReference type="EMBL" id="BAABHO010000002">
    <property type="protein sequence ID" value="GAA4774705.1"/>
    <property type="molecule type" value="Genomic_DNA"/>
</dbReference>
<dbReference type="Proteomes" id="UP001500928">
    <property type="component" value="Unassembled WGS sequence"/>
</dbReference>
<dbReference type="PROSITE" id="PS50977">
    <property type="entry name" value="HTH_TETR_2"/>
    <property type="match status" value="1"/>
</dbReference>
<comment type="caution">
    <text evidence="7">The sequence shown here is derived from an EMBL/GenBank/DDBJ whole genome shotgun (WGS) entry which is preliminary data.</text>
</comment>
<dbReference type="SUPFAM" id="SSF46689">
    <property type="entry name" value="Homeodomain-like"/>
    <property type="match status" value="1"/>
</dbReference>
<protein>
    <submittedName>
        <fullName evidence="7">TetR/AcrR family transcriptional regulator</fullName>
    </submittedName>
</protein>
<evidence type="ECO:0000256" key="3">
    <source>
        <dbReference type="ARBA" id="ARBA00023125"/>
    </source>
</evidence>
<dbReference type="InterPro" id="IPR009057">
    <property type="entry name" value="Homeodomain-like_sf"/>
</dbReference>
<gene>
    <name evidence="7" type="ORF">GCM10023200_03980</name>
</gene>
<dbReference type="Gene3D" id="1.10.10.60">
    <property type="entry name" value="Homeodomain-like"/>
    <property type="match status" value="1"/>
</dbReference>
<evidence type="ECO:0000256" key="2">
    <source>
        <dbReference type="ARBA" id="ARBA00023015"/>
    </source>
</evidence>